<dbReference type="CDD" id="cd04301">
    <property type="entry name" value="NAT_SF"/>
    <property type="match status" value="1"/>
</dbReference>
<dbReference type="PROSITE" id="PS51186">
    <property type="entry name" value="GNAT"/>
    <property type="match status" value="1"/>
</dbReference>
<organism evidence="2 4">
    <name type="scientific">Paenibacillus macerans</name>
    <name type="common">Bacillus macerans</name>
    <dbReference type="NCBI Taxonomy" id="44252"/>
    <lineage>
        <taxon>Bacteria</taxon>
        <taxon>Bacillati</taxon>
        <taxon>Bacillota</taxon>
        <taxon>Bacilli</taxon>
        <taxon>Bacillales</taxon>
        <taxon>Paenibacillaceae</taxon>
        <taxon>Paenibacillus</taxon>
    </lineage>
</organism>
<evidence type="ECO:0000313" key="3">
    <source>
        <dbReference type="EMBL" id="MUG25689.1"/>
    </source>
</evidence>
<dbReference type="PANTHER" id="PTHR43259">
    <property type="entry name" value="SPT10P"/>
    <property type="match status" value="1"/>
</dbReference>
<dbReference type="PATRIC" id="fig|44252.3.peg.6603"/>
<sequence>MVQLIPMSEADYRGFRSRSVRDYAEDKVAAGTWTAEDAPAQAEAAFRRFLPDGANTKDAYLYLVRDASRGEAVGHLWFNVMEQEKGRIAFILDILIYEEHQGQGYGKRTMAALEEEVRRLGLDTISLHVFGHNQRAFELYRKMGYEVTDIQMTKVLAGEPEA</sequence>
<accession>A0A090XFR4</accession>
<dbReference type="EMBL" id="JMQA01000063">
    <property type="protein sequence ID" value="KFM83818.1"/>
    <property type="molecule type" value="Genomic_DNA"/>
</dbReference>
<dbReference type="HOGENOM" id="CLU_122305_0_1_9"/>
<dbReference type="GeneID" id="77011029"/>
<proteinExistence type="predicted"/>
<reference evidence="3 5" key="2">
    <citation type="submission" date="2019-11" db="EMBL/GenBank/DDBJ databases">
        <title>Draft genome sequences of five Paenibacillus species of dairy origin.</title>
        <authorList>
            <person name="Olajide A.M."/>
            <person name="Chen S."/>
            <person name="Lapointe G."/>
        </authorList>
    </citation>
    <scope>NUCLEOTIDE SEQUENCE [LARGE SCALE GENOMIC DNA]</scope>
    <source>
        <strain evidence="3 5">3CT49</strain>
    </source>
</reference>
<keyword evidence="2" id="KW-0808">Transferase</keyword>
<name>A0A090XFR4_PAEMA</name>
<comment type="caution">
    <text evidence="2">The sequence shown here is derived from an EMBL/GenBank/DDBJ whole genome shotgun (WGS) entry which is preliminary data.</text>
</comment>
<dbReference type="InterPro" id="IPR016181">
    <property type="entry name" value="Acyl_CoA_acyltransferase"/>
</dbReference>
<evidence type="ECO:0000313" key="2">
    <source>
        <dbReference type="EMBL" id="KFM83818.1"/>
    </source>
</evidence>
<keyword evidence="4" id="KW-1185">Reference proteome</keyword>
<dbReference type="GO" id="GO:0016747">
    <property type="term" value="F:acyltransferase activity, transferring groups other than amino-acyl groups"/>
    <property type="evidence" value="ECO:0007669"/>
    <property type="project" value="InterPro"/>
</dbReference>
<protein>
    <submittedName>
        <fullName evidence="2">Acetyltransferase domain protein</fullName>
    </submittedName>
    <submittedName>
        <fullName evidence="3">GNAT family N-acetyltransferase</fullName>
    </submittedName>
</protein>
<evidence type="ECO:0000313" key="5">
    <source>
        <dbReference type="Proteomes" id="UP000442469"/>
    </source>
</evidence>
<dbReference type="SUPFAM" id="SSF55729">
    <property type="entry name" value="Acyl-CoA N-acyltransferases (Nat)"/>
    <property type="match status" value="1"/>
</dbReference>
<dbReference type="AlphaFoldDB" id="A0A090XFR4"/>
<dbReference type="STRING" id="44252.DJ90_5372"/>
<feature type="domain" description="N-acetyltransferase" evidence="1">
    <location>
        <begin position="18"/>
        <end position="162"/>
    </location>
</feature>
<dbReference type="RefSeq" id="WP_036619184.1">
    <property type="nucleotide sequence ID" value="NZ_BGML01000013.1"/>
</dbReference>
<dbReference type="OrthoDB" id="65897at2"/>
<dbReference type="EMBL" id="WNZZ01000029">
    <property type="protein sequence ID" value="MUG25689.1"/>
    <property type="molecule type" value="Genomic_DNA"/>
</dbReference>
<dbReference type="InterPro" id="IPR052829">
    <property type="entry name" value="N-acetyltransferase_domain"/>
</dbReference>
<reference evidence="2 4" key="1">
    <citation type="submission" date="2014-04" db="EMBL/GenBank/DDBJ databases">
        <authorList>
            <person name="Bishop-Lilly K.A."/>
            <person name="Broomall S.M."/>
            <person name="Chain P.S."/>
            <person name="Chertkov O."/>
            <person name="Coyne S.R."/>
            <person name="Daligault H.E."/>
            <person name="Davenport K.W."/>
            <person name="Erkkila T."/>
            <person name="Frey K.G."/>
            <person name="Gibbons H.S."/>
            <person name="Gu W."/>
            <person name="Jaissle J."/>
            <person name="Johnson S.L."/>
            <person name="Koroleva G.I."/>
            <person name="Ladner J.T."/>
            <person name="Lo C.-C."/>
            <person name="Minogue T.D."/>
            <person name="Munk C."/>
            <person name="Palacios G.F."/>
            <person name="Redden C.L."/>
            <person name="Rosenzweig C.N."/>
            <person name="Scholz M.B."/>
            <person name="Teshima H."/>
            <person name="Xu Y."/>
        </authorList>
    </citation>
    <scope>NUCLEOTIDE SEQUENCE [LARGE SCALE GENOMIC DNA]</scope>
    <source>
        <strain evidence="2 4">8244</strain>
    </source>
</reference>
<evidence type="ECO:0000313" key="4">
    <source>
        <dbReference type="Proteomes" id="UP000029278"/>
    </source>
</evidence>
<dbReference type="Gene3D" id="3.40.630.30">
    <property type="match status" value="1"/>
</dbReference>
<dbReference type="Proteomes" id="UP000442469">
    <property type="component" value="Unassembled WGS sequence"/>
</dbReference>
<evidence type="ECO:0000259" key="1">
    <source>
        <dbReference type="PROSITE" id="PS51186"/>
    </source>
</evidence>
<gene>
    <name evidence="2" type="ORF">DJ90_5372</name>
    <name evidence="3" type="ORF">GNQ08_25340</name>
</gene>
<dbReference type="InterPro" id="IPR000182">
    <property type="entry name" value="GNAT_dom"/>
</dbReference>
<dbReference type="Pfam" id="PF00583">
    <property type="entry name" value="Acetyltransf_1"/>
    <property type="match status" value="1"/>
</dbReference>
<dbReference type="Proteomes" id="UP000029278">
    <property type="component" value="Unassembled WGS sequence"/>
</dbReference>
<dbReference type="PANTHER" id="PTHR43259:SF1">
    <property type="entry name" value="N-ACETYLTRANSFERASE DOMAIN-CONTAINING PROTEIN"/>
    <property type="match status" value="1"/>
</dbReference>